<dbReference type="AlphaFoldDB" id="A0A3Q7IYK9"/>
<feature type="compositionally biased region" description="Basic and acidic residues" evidence="1">
    <location>
        <begin position="162"/>
        <end position="177"/>
    </location>
</feature>
<feature type="compositionally biased region" description="Basic and acidic residues" evidence="1">
    <location>
        <begin position="138"/>
        <end position="147"/>
    </location>
</feature>
<feature type="region of interest" description="Disordered" evidence="1">
    <location>
        <begin position="137"/>
        <end position="177"/>
    </location>
</feature>
<dbReference type="Proteomes" id="UP000004994">
    <property type="component" value="Chromosome 9"/>
</dbReference>
<dbReference type="InParanoid" id="A0A3Q7IYK9"/>
<dbReference type="EnsemblPlants" id="Solyc09g059380.1.1">
    <property type="protein sequence ID" value="Solyc09g059380.1.1.1"/>
    <property type="gene ID" value="Solyc09g059380.1"/>
</dbReference>
<name>A0A3Q7IYK9_SOLLC</name>
<proteinExistence type="predicted"/>
<feature type="region of interest" description="Disordered" evidence="1">
    <location>
        <begin position="1"/>
        <end position="40"/>
    </location>
</feature>
<evidence type="ECO:0000313" key="3">
    <source>
        <dbReference type="Proteomes" id="UP000004994"/>
    </source>
</evidence>
<feature type="compositionally biased region" description="Polar residues" evidence="1">
    <location>
        <begin position="149"/>
        <end position="161"/>
    </location>
</feature>
<keyword evidence="3" id="KW-1185">Reference proteome</keyword>
<evidence type="ECO:0000313" key="2">
    <source>
        <dbReference type="EnsemblPlants" id="Solyc09g059380.1.1.1"/>
    </source>
</evidence>
<dbReference type="PaxDb" id="4081-Solyc09g059380.1.1"/>
<protein>
    <submittedName>
        <fullName evidence="2">Uncharacterized protein</fullName>
    </submittedName>
</protein>
<sequence>MFKPTISSIKRGRRKKHNDGQLRTETVEDVEPSESVELVEGEQSKKIVVAENSTNISEGNDTRKNNHTMVENTEKRVENIHQKEKSVDNEKIIFTNLHLELVTHEPDDLNCEHVGNQIAKQPITNVDDNNNYIEETDYDKISNREGECTQMQKDGAQTKNENSTETRGESKERKKGE</sequence>
<reference evidence="2" key="1">
    <citation type="journal article" date="2012" name="Nature">
        <title>The tomato genome sequence provides insights into fleshy fruit evolution.</title>
        <authorList>
            <consortium name="Tomato Genome Consortium"/>
        </authorList>
    </citation>
    <scope>NUCLEOTIDE SEQUENCE [LARGE SCALE GENOMIC DNA]</scope>
    <source>
        <strain evidence="2">cv. Heinz 1706</strain>
    </source>
</reference>
<feature type="compositionally biased region" description="Acidic residues" evidence="1">
    <location>
        <begin position="27"/>
        <end position="40"/>
    </location>
</feature>
<accession>A0A3Q7IYK9</accession>
<evidence type="ECO:0000256" key="1">
    <source>
        <dbReference type="SAM" id="MobiDB-lite"/>
    </source>
</evidence>
<dbReference type="Gramene" id="Solyc09g059380.1.1">
    <property type="protein sequence ID" value="Solyc09g059380.1.1.1"/>
    <property type="gene ID" value="Solyc09g059380.1"/>
</dbReference>
<organism evidence="2">
    <name type="scientific">Solanum lycopersicum</name>
    <name type="common">Tomato</name>
    <name type="synonym">Lycopersicon esculentum</name>
    <dbReference type="NCBI Taxonomy" id="4081"/>
    <lineage>
        <taxon>Eukaryota</taxon>
        <taxon>Viridiplantae</taxon>
        <taxon>Streptophyta</taxon>
        <taxon>Embryophyta</taxon>
        <taxon>Tracheophyta</taxon>
        <taxon>Spermatophyta</taxon>
        <taxon>Magnoliopsida</taxon>
        <taxon>eudicotyledons</taxon>
        <taxon>Gunneridae</taxon>
        <taxon>Pentapetalae</taxon>
        <taxon>asterids</taxon>
        <taxon>lamiids</taxon>
        <taxon>Solanales</taxon>
        <taxon>Solanaceae</taxon>
        <taxon>Solanoideae</taxon>
        <taxon>Solaneae</taxon>
        <taxon>Solanum</taxon>
        <taxon>Solanum subgen. Lycopersicon</taxon>
    </lineage>
</organism>
<reference evidence="2" key="2">
    <citation type="submission" date="2019-01" db="UniProtKB">
        <authorList>
            <consortium name="EnsemblPlants"/>
        </authorList>
    </citation>
    <scope>IDENTIFICATION</scope>
    <source>
        <strain evidence="2">cv. Heinz 1706</strain>
    </source>
</reference>